<reference evidence="2 3" key="1">
    <citation type="submission" date="2021-05" db="EMBL/GenBank/DDBJ databases">
        <title>Genome Assembly of Synthetic Allotetraploid Brassica napus Reveals Homoeologous Exchanges between Subgenomes.</title>
        <authorList>
            <person name="Davis J.T."/>
        </authorList>
    </citation>
    <scope>NUCLEOTIDE SEQUENCE [LARGE SCALE GENOMIC DNA]</scope>
    <source>
        <strain evidence="3">cv. Da-Ae</strain>
        <tissue evidence="2">Seedling</tissue>
    </source>
</reference>
<dbReference type="Gene3D" id="3.40.50.1820">
    <property type="entry name" value="alpha/beta hydrolase"/>
    <property type="match status" value="3"/>
</dbReference>
<organism evidence="2 3">
    <name type="scientific">Brassica napus</name>
    <name type="common">Rape</name>
    <dbReference type="NCBI Taxonomy" id="3708"/>
    <lineage>
        <taxon>Eukaryota</taxon>
        <taxon>Viridiplantae</taxon>
        <taxon>Streptophyta</taxon>
        <taxon>Embryophyta</taxon>
        <taxon>Tracheophyta</taxon>
        <taxon>Spermatophyta</taxon>
        <taxon>Magnoliopsida</taxon>
        <taxon>eudicotyledons</taxon>
        <taxon>Gunneridae</taxon>
        <taxon>Pentapetalae</taxon>
        <taxon>rosids</taxon>
        <taxon>malvids</taxon>
        <taxon>Brassicales</taxon>
        <taxon>Brassicaceae</taxon>
        <taxon>Brassiceae</taxon>
        <taxon>Brassica</taxon>
    </lineage>
</organism>
<comment type="caution">
    <text evidence="2">The sequence shown here is derived from an EMBL/GenBank/DDBJ whole genome shotgun (WGS) entry which is preliminary data.</text>
</comment>
<dbReference type="SUPFAM" id="SSF53474">
    <property type="entry name" value="alpha/beta-Hydrolases"/>
    <property type="match status" value="2"/>
</dbReference>
<dbReference type="InterPro" id="IPR029058">
    <property type="entry name" value="AB_hydrolase_fold"/>
</dbReference>
<gene>
    <name evidence="2" type="ORF">HID58_052738</name>
</gene>
<dbReference type="PANTHER" id="PTHR10992:SF1020">
    <property type="entry name" value="METHYLESTERASE 19-RELATED"/>
    <property type="match status" value="1"/>
</dbReference>
<evidence type="ECO:0000313" key="2">
    <source>
        <dbReference type="EMBL" id="KAH0890309.1"/>
    </source>
</evidence>
<dbReference type="InterPro" id="IPR000073">
    <property type="entry name" value="AB_hydrolase_1"/>
</dbReference>
<accession>A0ABQ8ACT4</accession>
<dbReference type="PANTHER" id="PTHR10992">
    <property type="entry name" value="METHYLESTERASE FAMILY MEMBER"/>
    <property type="match status" value="1"/>
</dbReference>
<sequence length="500" mass="56230">MKMQKRIVLIHGLCHGAWSWYKVKPQLEAAGLCVTAVDLASSGINMTRLEEIQTLEDYCKPLLEFLSSLCSDDEKVILVAHSMGGICAALAADIFPCKIAAIVFLTGFMPDTRNPPAYVYEMFLKSIPREEWLDTVLGKYGKPDCPLDFALLGPKFLAKKVYQLSPRKDLELAKTLVRPNPFVTNNLAGTRSFSEEGYGSITRIYIISGESNIVLEDYQRWMIRNFQPKEVMEIKDADHMAMFSKPQELCARLLEIALKKAMEKENQKRFVLVHGLCHGAWTWYKLKTQLEAAGHCVTAVDLAASGINMTRLDEIQTLVDYSKPLLDILSSLGSDEDKIAAIVFVTSFMPDTRNPPAYVLENLSSTSQMDWLDTVTGFYGTPDRPLRFSLAGPKSMAKYAYQLSPLEDLVLATMLVRVNPVVTNNLAGTKSFSEERYGSVTRIYIICGEDNMIPEDYQRWMISNFPVKEVMEIKDAEHMAMFSKPQELCARLVGIANKYA</sequence>
<dbReference type="InterPro" id="IPR045889">
    <property type="entry name" value="MES/HNL"/>
</dbReference>
<proteinExistence type="predicted"/>
<name>A0ABQ8ACT4_BRANA</name>
<dbReference type="EMBL" id="JAGKQM010000013">
    <property type="protein sequence ID" value="KAH0890309.1"/>
    <property type="molecule type" value="Genomic_DNA"/>
</dbReference>
<feature type="domain" description="AB hydrolase-1" evidence="1">
    <location>
        <begin position="7"/>
        <end position="251"/>
    </location>
</feature>
<evidence type="ECO:0000313" key="3">
    <source>
        <dbReference type="Proteomes" id="UP000824890"/>
    </source>
</evidence>
<keyword evidence="3" id="KW-1185">Reference proteome</keyword>
<dbReference type="Pfam" id="PF12697">
    <property type="entry name" value="Abhydrolase_6"/>
    <property type="match status" value="2"/>
</dbReference>
<feature type="domain" description="AB hydrolase-1" evidence="1">
    <location>
        <begin position="270"/>
        <end position="490"/>
    </location>
</feature>
<dbReference type="Proteomes" id="UP000824890">
    <property type="component" value="Unassembled WGS sequence"/>
</dbReference>
<evidence type="ECO:0000259" key="1">
    <source>
        <dbReference type="Pfam" id="PF12697"/>
    </source>
</evidence>
<protein>
    <recommendedName>
        <fullName evidence="1">AB hydrolase-1 domain-containing protein</fullName>
    </recommendedName>
</protein>